<dbReference type="PATRIC" id="fig|1637645.4.peg.6973"/>
<dbReference type="InterPro" id="IPR040932">
    <property type="entry name" value="Csm4_C"/>
</dbReference>
<dbReference type="Pfam" id="PF03787">
    <property type="entry name" value="RAMPs"/>
    <property type="match status" value="1"/>
</dbReference>
<dbReference type="GO" id="GO:0051607">
    <property type="term" value="P:defense response to virus"/>
    <property type="evidence" value="ECO:0007669"/>
    <property type="project" value="UniProtKB-KW"/>
</dbReference>
<keyword evidence="4" id="KW-0051">Antiviral defense</keyword>
<dbReference type="AlphaFoldDB" id="A0A0F5YG51"/>
<comment type="caution">
    <text evidence="7">The sequence shown here is derived from an EMBL/GenBank/DDBJ whole genome shotgun (WGS) entry which is preliminary data.</text>
</comment>
<dbReference type="EMBL" id="LATL02000355">
    <property type="protein sequence ID" value="KKD37861.1"/>
    <property type="molecule type" value="Genomic_DNA"/>
</dbReference>
<dbReference type="Proteomes" id="UP000033607">
    <property type="component" value="Unassembled WGS sequence"/>
</dbReference>
<gene>
    <name evidence="7" type="ORF">WN50_12095</name>
</gene>
<dbReference type="NCBIfam" id="TIGR01903">
    <property type="entry name" value="cas5_csm4"/>
    <property type="match status" value="1"/>
</dbReference>
<dbReference type="GO" id="GO:0003723">
    <property type="term" value="F:RNA binding"/>
    <property type="evidence" value="ECO:0007669"/>
    <property type="project" value="UniProtKB-KW"/>
</dbReference>
<evidence type="ECO:0000313" key="7">
    <source>
        <dbReference type="EMBL" id="KKD37861.1"/>
    </source>
</evidence>
<comment type="similarity">
    <text evidence="1">Belongs to the CRISPR-associated Csm4 family.</text>
</comment>
<protein>
    <recommendedName>
        <fullName evidence="2">CRISPR system Cms protein Csm4</fullName>
    </recommendedName>
</protein>
<proteinExistence type="inferred from homology"/>
<sequence>MCWQLVRLNFGRNLAHFGELGIGLESTSERVRSDTLFSAWMSAYAKLFGKNEVGQILNKYEQNPQSAFRISSTFIYRYQDDEYTDYLPRPLVFPKGYPQDDDWNIKKVYESLKYLPLEVWHRWYQTEEGITNDLDELTEIAEARTKDEIDKRTELYKAGTFEYSENFKIALVPKVAIDRITRATSLYHTGFVKFNWEPEAQYHTGLYFLVNFPGGFDETIRENLTIALDLLGEEGIGGERSSGAGRFKPDWSGLDDIWQEILNPLNLENPHYCLISLYWQDPNRGFSNGLLGDAARYELLRRSGWISSPFSGRQLRRKSLWMFAESSVFPIPPLGEVADITPNDFRSNHSIYRSGICVSLPINQPE</sequence>
<evidence type="ECO:0000259" key="6">
    <source>
        <dbReference type="Pfam" id="PF17953"/>
    </source>
</evidence>
<reference evidence="7 8" key="1">
    <citation type="submission" date="2015-06" db="EMBL/GenBank/DDBJ databases">
        <title>Draft genome assembly of filamentous brackish cyanobacterium Limnoraphis robusta strain CS-951.</title>
        <authorList>
            <person name="Willis A."/>
            <person name="Parks M."/>
            <person name="Burford M.A."/>
        </authorList>
    </citation>
    <scope>NUCLEOTIDE SEQUENCE [LARGE SCALE GENOMIC DNA]</scope>
    <source>
        <strain evidence="7 8">CS-951</strain>
    </source>
</reference>
<accession>A0A0F5YG51</accession>
<evidence type="ECO:0000256" key="4">
    <source>
        <dbReference type="ARBA" id="ARBA00023118"/>
    </source>
</evidence>
<dbReference type="Pfam" id="PF17953">
    <property type="entry name" value="Csm4_C"/>
    <property type="match status" value="1"/>
</dbReference>
<dbReference type="InterPro" id="IPR005510">
    <property type="entry name" value="Csm4"/>
</dbReference>
<keyword evidence="3" id="KW-0694">RNA-binding</keyword>
<feature type="domain" description="CRISPR type III-associated protein" evidence="5">
    <location>
        <begin position="27"/>
        <end position="248"/>
    </location>
</feature>
<evidence type="ECO:0000256" key="1">
    <source>
        <dbReference type="ARBA" id="ARBA00005772"/>
    </source>
</evidence>
<evidence type="ECO:0000256" key="2">
    <source>
        <dbReference type="ARBA" id="ARBA00016109"/>
    </source>
</evidence>
<evidence type="ECO:0000259" key="5">
    <source>
        <dbReference type="Pfam" id="PF03787"/>
    </source>
</evidence>
<evidence type="ECO:0000313" key="8">
    <source>
        <dbReference type="Proteomes" id="UP000033607"/>
    </source>
</evidence>
<dbReference type="InterPro" id="IPR005537">
    <property type="entry name" value="RAMP_III_fam"/>
</dbReference>
<name>A0A0F5YG51_9CYAN</name>
<evidence type="ECO:0000256" key="3">
    <source>
        <dbReference type="ARBA" id="ARBA00022884"/>
    </source>
</evidence>
<feature type="domain" description="Csm4 C-terminal" evidence="6">
    <location>
        <begin position="269"/>
        <end position="362"/>
    </location>
</feature>
<organism evidence="7 8">
    <name type="scientific">Limnoraphis robusta CS-951</name>
    <dbReference type="NCBI Taxonomy" id="1637645"/>
    <lineage>
        <taxon>Bacteria</taxon>
        <taxon>Bacillati</taxon>
        <taxon>Cyanobacteriota</taxon>
        <taxon>Cyanophyceae</taxon>
        <taxon>Oscillatoriophycideae</taxon>
        <taxon>Oscillatoriales</taxon>
        <taxon>Sirenicapillariaceae</taxon>
        <taxon>Limnoraphis</taxon>
    </lineage>
</organism>